<dbReference type="PANTHER" id="PTHR10357:SF215">
    <property type="entry name" value="ALPHA-AMYLASE 1"/>
    <property type="match status" value="1"/>
</dbReference>
<keyword evidence="15" id="KW-1185">Reference proteome</keyword>
<organism evidence="14 15">
    <name type="scientific">Pseudovirgaria hyperparasitica</name>
    <dbReference type="NCBI Taxonomy" id="470096"/>
    <lineage>
        <taxon>Eukaryota</taxon>
        <taxon>Fungi</taxon>
        <taxon>Dikarya</taxon>
        <taxon>Ascomycota</taxon>
        <taxon>Pezizomycotina</taxon>
        <taxon>Dothideomycetes</taxon>
        <taxon>Dothideomycetes incertae sedis</taxon>
        <taxon>Acrospermales</taxon>
        <taxon>Acrospermaceae</taxon>
        <taxon>Pseudovirgaria</taxon>
    </lineage>
</organism>
<keyword evidence="9" id="KW-1015">Disulfide bond</keyword>
<dbReference type="SMART" id="SM00642">
    <property type="entry name" value="Aamy"/>
    <property type="match status" value="1"/>
</dbReference>
<comment type="cofactor">
    <cofactor evidence="2">
        <name>Ca(2+)</name>
        <dbReference type="ChEBI" id="CHEBI:29108"/>
    </cofactor>
</comment>
<evidence type="ECO:0000256" key="11">
    <source>
        <dbReference type="ARBA" id="ARBA00023277"/>
    </source>
</evidence>
<evidence type="ECO:0000256" key="12">
    <source>
        <dbReference type="ARBA" id="ARBA00023295"/>
    </source>
</evidence>
<evidence type="ECO:0000256" key="2">
    <source>
        <dbReference type="ARBA" id="ARBA00001913"/>
    </source>
</evidence>
<evidence type="ECO:0000256" key="7">
    <source>
        <dbReference type="ARBA" id="ARBA00022801"/>
    </source>
</evidence>
<evidence type="ECO:0000256" key="4">
    <source>
        <dbReference type="ARBA" id="ARBA00012595"/>
    </source>
</evidence>
<comment type="catalytic activity">
    <reaction evidence="1">
        <text>Endohydrolysis of (1-&gt;4)-alpha-D-glucosidic linkages in polysaccharides containing three or more (1-&gt;4)-alpha-linked D-glucose units.</text>
        <dbReference type="EC" id="3.2.1.1"/>
    </reaction>
</comment>
<dbReference type="Pfam" id="PF00128">
    <property type="entry name" value="Alpha-amylase"/>
    <property type="match status" value="1"/>
</dbReference>
<keyword evidence="10" id="KW-0325">Glycoprotein</keyword>
<evidence type="ECO:0000256" key="5">
    <source>
        <dbReference type="ARBA" id="ARBA00022723"/>
    </source>
</evidence>
<dbReference type="SUPFAM" id="SSF51011">
    <property type="entry name" value="Glycosyl hydrolase domain"/>
    <property type="match status" value="1"/>
</dbReference>
<dbReference type="EC" id="3.2.1.1" evidence="4"/>
<evidence type="ECO:0000256" key="8">
    <source>
        <dbReference type="ARBA" id="ARBA00022837"/>
    </source>
</evidence>
<keyword evidence="11" id="KW-0119">Carbohydrate metabolism</keyword>
<evidence type="ECO:0000256" key="9">
    <source>
        <dbReference type="ARBA" id="ARBA00023157"/>
    </source>
</evidence>
<evidence type="ECO:0000313" key="15">
    <source>
        <dbReference type="Proteomes" id="UP000799437"/>
    </source>
</evidence>
<keyword evidence="8" id="KW-0106">Calcium</keyword>
<evidence type="ECO:0000259" key="13">
    <source>
        <dbReference type="SMART" id="SM00642"/>
    </source>
</evidence>
<dbReference type="InterPro" id="IPR006047">
    <property type="entry name" value="GH13_cat_dom"/>
</dbReference>
<evidence type="ECO:0000256" key="10">
    <source>
        <dbReference type="ARBA" id="ARBA00023180"/>
    </source>
</evidence>
<evidence type="ECO:0000313" key="14">
    <source>
        <dbReference type="EMBL" id="KAF2757290.1"/>
    </source>
</evidence>
<dbReference type="PANTHER" id="PTHR10357">
    <property type="entry name" value="ALPHA-AMYLASE FAMILY MEMBER"/>
    <property type="match status" value="1"/>
</dbReference>
<dbReference type="GO" id="GO:0005509">
    <property type="term" value="F:calcium ion binding"/>
    <property type="evidence" value="ECO:0007669"/>
    <property type="project" value="InterPro"/>
</dbReference>
<dbReference type="OrthoDB" id="204980at2759"/>
<sequence>MGWAGAADTVDDSIMNPFNDATYYHSYCNVSNWQDQTQVELCWLGDPKTILMPDLKTEDSNVRSMFGAWISKIVSDYSIDGLRIDSVKNVETGFWSSFCASAGILCFGEVSDGNYAYAYPYMQYIDAITDYPMYYSITRVFQQQTDMSDIVYNLGLCKDGGCKDTTMAFSFIENHDNARFPAGTSDLALAKNAIAYTMLGDGVPIVYQGQESHLAGGDDPGCREAIWLQKYNTNAELYKHIALLNQIRNSAMLATPASGYPGYAQYQNWVLTYSSNVIQMRKDPVRTVLSNEGSSVASYTLTTSGMGFTTGANVVEVLTCNVYVADATGNVALSMGQGRPSVLMSEAQLQGTGLCGH</sequence>
<dbReference type="Gene3D" id="2.60.40.1180">
    <property type="entry name" value="Golgi alpha-mannosidase II"/>
    <property type="match status" value="1"/>
</dbReference>
<dbReference type="AlphaFoldDB" id="A0A6A6W5R8"/>
<keyword evidence="7" id="KW-0378">Hydrolase</keyword>
<dbReference type="GeneID" id="54485119"/>
<protein>
    <recommendedName>
        <fullName evidence="4">alpha-amylase</fullName>
        <ecNumber evidence="4">3.2.1.1</ecNumber>
    </recommendedName>
</protein>
<dbReference type="GO" id="GO:0004556">
    <property type="term" value="F:alpha-amylase activity"/>
    <property type="evidence" value="ECO:0007669"/>
    <property type="project" value="UniProtKB-EC"/>
</dbReference>
<dbReference type="RefSeq" id="XP_033599741.1">
    <property type="nucleotide sequence ID" value="XM_033744065.1"/>
</dbReference>
<reference evidence="14" key="1">
    <citation type="journal article" date="2020" name="Stud. Mycol.">
        <title>101 Dothideomycetes genomes: a test case for predicting lifestyles and emergence of pathogens.</title>
        <authorList>
            <person name="Haridas S."/>
            <person name="Albert R."/>
            <person name="Binder M."/>
            <person name="Bloem J."/>
            <person name="Labutti K."/>
            <person name="Salamov A."/>
            <person name="Andreopoulos B."/>
            <person name="Baker S."/>
            <person name="Barry K."/>
            <person name="Bills G."/>
            <person name="Bluhm B."/>
            <person name="Cannon C."/>
            <person name="Castanera R."/>
            <person name="Culley D."/>
            <person name="Daum C."/>
            <person name="Ezra D."/>
            <person name="Gonzalez J."/>
            <person name="Henrissat B."/>
            <person name="Kuo A."/>
            <person name="Liang C."/>
            <person name="Lipzen A."/>
            <person name="Lutzoni F."/>
            <person name="Magnuson J."/>
            <person name="Mondo S."/>
            <person name="Nolan M."/>
            <person name="Ohm R."/>
            <person name="Pangilinan J."/>
            <person name="Park H.-J."/>
            <person name="Ramirez L."/>
            <person name="Alfaro M."/>
            <person name="Sun H."/>
            <person name="Tritt A."/>
            <person name="Yoshinaga Y."/>
            <person name="Zwiers L.-H."/>
            <person name="Turgeon B."/>
            <person name="Goodwin S."/>
            <person name="Spatafora J."/>
            <person name="Crous P."/>
            <person name="Grigoriev I."/>
        </authorList>
    </citation>
    <scope>NUCLEOTIDE SEQUENCE</scope>
    <source>
        <strain evidence="14">CBS 121739</strain>
    </source>
</reference>
<accession>A0A6A6W5R8</accession>
<evidence type="ECO:0000256" key="3">
    <source>
        <dbReference type="ARBA" id="ARBA00008061"/>
    </source>
</evidence>
<dbReference type="InterPro" id="IPR013780">
    <property type="entry name" value="Glyco_hydro_b"/>
</dbReference>
<dbReference type="SUPFAM" id="SSF51445">
    <property type="entry name" value="(Trans)glycosidases"/>
    <property type="match status" value="1"/>
</dbReference>
<dbReference type="InterPro" id="IPR015340">
    <property type="entry name" value="A_amylase_C_dom"/>
</dbReference>
<keyword evidence="6" id="KW-0732">Signal</keyword>
<dbReference type="InterPro" id="IPR017853">
    <property type="entry name" value="GH"/>
</dbReference>
<name>A0A6A6W5R8_9PEZI</name>
<evidence type="ECO:0000256" key="1">
    <source>
        <dbReference type="ARBA" id="ARBA00000548"/>
    </source>
</evidence>
<gene>
    <name evidence="14" type="ORF">EJ05DRAFT_476568</name>
</gene>
<keyword evidence="12" id="KW-0326">Glycosidase</keyword>
<dbReference type="Pfam" id="PF09260">
    <property type="entry name" value="A_amylase_dom_C"/>
    <property type="match status" value="1"/>
</dbReference>
<proteinExistence type="inferred from homology"/>
<comment type="similarity">
    <text evidence="3">Belongs to the glycosyl hydrolase 13 family.</text>
</comment>
<dbReference type="GO" id="GO:0016052">
    <property type="term" value="P:carbohydrate catabolic process"/>
    <property type="evidence" value="ECO:0007669"/>
    <property type="project" value="InterPro"/>
</dbReference>
<feature type="domain" description="Glycosyl hydrolase family 13 catalytic" evidence="13">
    <location>
        <begin position="2"/>
        <end position="248"/>
    </location>
</feature>
<evidence type="ECO:0000256" key="6">
    <source>
        <dbReference type="ARBA" id="ARBA00022729"/>
    </source>
</evidence>
<dbReference type="Gene3D" id="3.20.20.80">
    <property type="entry name" value="Glycosidases"/>
    <property type="match status" value="1"/>
</dbReference>
<dbReference type="Proteomes" id="UP000799437">
    <property type="component" value="Unassembled WGS sequence"/>
</dbReference>
<keyword evidence="5" id="KW-0479">Metal-binding</keyword>
<dbReference type="EMBL" id="ML996573">
    <property type="protein sequence ID" value="KAF2757290.1"/>
    <property type="molecule type" value="Genomic_DNA"/>
</dbReference>